<comment type="caution">
    <text evidence="1">The sequence shown here is derived from an EMBL/GenBank/DDBJ whole genome shotgun (WGS) entry which is preliminary data.</text>
</comment>
<accession>A0A2W5LMB2</accession>
<evidence type="ECO:0008006" key="3">
    <source>
        <dbReference type="Google" id="ProtNLM"/>
    </source>
</evidence>
<name>A0A2W5LMB2_9GAMM</name>
<dbReference type="Proteomes" id="UP000249046">
    <property type="component" value="Unassembled WGS sequence"/>
</dbReference>
<sequence>MVRNGYVFDPAFYQVRFSFPTPDIVINALGTNDVRDRPVSTIYADVLDGESVIHSQILEPYVMQLLLYLQ</sequence>
<protein>
    <recommendedName>
        <fullName evidence="3">SGNH hydrolase-type esterase domain-containing protein</fullName>
    </recommendedName>
</protein>
<evidence type="ECO:0000313" key="2">
    <source>
        <dbReference type="Proteomes" id="UP000249046"/>
    </source>
</evidence>
<dbReference type="AlphaFoldDB" id="A0A2W5LMB2"/>
<dbReference type="EMBL" id="QFPO01000059">
    <property type="protein sequence ID" value="PZQ08477.1"/>
    <property type="molecule type" value="Genomic_DNA"/>
</dbReference>
<evidence type="ECO:0000313" key="1">
    <source>
        <dbReference type="EMBL" id="PZQ08477.1"/>
    </source>
</evidence>
<organism evidence="1 2">
    <name type="scientific">Rhodanobacter denitrificans</name>
    <dbReference type="NCBI Taxonomy" id="666685"/>
    <lineage>
        <taxon>Bacteria</taxon>
        <taxon>Pseudomonadati</taxon>
        <taxon>Pseudomonadota</taxon>
        <taxon>Gammaproteobacteria</taxon>
        <taxon>Lysobacterales</taxon>
        <taxon>Rhodanobacteraceae</taxon>
        <taxon>Rhodanobacter</taxon>
    </lineage>
</organism>
<proteinExistence type="predicted"/>
<gene>
    <name evidence="1" type="ORF">DI564_18305</name>
</gene>
<reference evidence="1 2" key="1">
    <citation type="submission" date="2017-08" db="EMBL/GenBank/DDBJ databases">
        <title>Infants hospitalized years apart are colonized by the same room-sourced microbial strains.</title>
        <authorList>
            <person name="Brooks B."/>
            <person name="Olm M.R."/>
            <person name="Firek B.A."/>
            <person name="Baker R."/>
            <person name="Thomas B.C."/>
            <person name="Morowitz M.J."/>
            <person name="Banfield J.F."/>
        </authorList>
    </citation>
    <scope>NUCLEOTIDE SEQUENCE [LARGE SCALE GENOMIC DNA]</scope>
    <source>
        <strain evidence="1">S2_005_003_R2_42</strain>
    </source>
</reference>